<reference evidence="1" key="1">
    <citation type="submission" date="2021-01" db="EMBL/GenBank/DDBJ databases">
        <authorList>
            <person name="Sun Q."/>
        </authorList>
    </citation>
    <scope>NUCLEOTIDE SEQUENCE</scope>
    <source>
        <strain evidence="1">YIM B02566</strain>
    </source>
</reference>
<keyword evidence="2" id="KW-1185">Reference proteome</keyword>
<comment type="caution">
    <text evidence="1">The sequence shown here is derived from an EMBL/GenBank/DDBJ whole genome shotgun (WGS) entry which is preliminary data.</text>
</comment>
<dbReference type="EMBL" id="JAENHL010000008">
    <property type="protein sequence ID" value="MBK1871317.1"/>
    <property type="molecule type" value="Genomic_DNA"/>
</dbReference>
<name>A0ACC5RFB8_9HYPH</name>
<evidence type="ECO:0000313" key="2">
    <source>
        <dbReference type="Proteomes" id="UP000616151"/>
    </source>
</evidence>
<evidence type="ECO:0000313" key="1">
    <source>
        <dbReference type="EMBL" id="MBK1871317.1"/>
    </source>
</evidence>
<gene>
    <name evidence="1" type="ORF">JHL16_33430</name>
</gene>
<organism evidence="1 2">
    <name type="scientific">Taklimakanibacter albus</name>
    <dbReference type="NCBI Taxonomy" id="2800327"/>
    <lineage>
        <taxon>Bacteria</taxon>
        <taxon>Pseudomonadati</taxon>
        <taxon>Pseudomonadota</taxon>
        <taxon>Alphaproteobacteria</taxon>
        <taxon>Hyphomicrobiales</taxon>
        <taxon>Aestuariivirgaceae</taxon>
        <taxon>Taklimakanibacter</taxon>
    </lineage>
</organism>
<dbReference type="Proteomes" id="UP000616151">
    <property type="component" value="Unassembled WGS sequence"/>
</dbReference>
<sequence length="98" mass="11215">MVKIEVFDSVWDAIEDDPIVARALERRANLMQLIQDKLEKGKWSQPEIAKMLGITRPRVSDLMRGKLSKFSLEALLGFLDRMGADVQIKVEMQKKKTA</sequence>
<protein>
    <submittedName>
        <fullName evidence="1">XRE family transcriptional regulator</fullName>
    </submittedName>
</protein>
<accession>A0ACC5RFB8</accession>
<proteinExistence type="predicted"/>